<feature type="domain" description="HTH tetR-type" evidence="3">
    <location>
        <begin position="1"/>
        <end position="54"/>
    </location>
</feature>
<gene>
    <name evidence="4" type="ORF">ABID21_001685</name>
</gene>
<organism evidence="4 5">
    <name type="scientific">Pseudorhizobium tarimense</name>
    <dbReference type="NCBI Taxonomy" id="1079109"/>
    <lineage>
        <taxon>Bacteria</taxon>
        <taxon>Pseudomonadati</taxon>
        <taxon>Pseudomonadota</taxon>
        <taxon>Alphaproteobacteria</taxon>
        <taxon>Hyphomicrobiales</taxon>
        <taxon>Rhizobiaceae</taxon>
        <taxon>Rhizobium/Agrobacterium group</taxon>
        <taxon>Pseudorhizobium</taxon>
    </lineage>
</organism>
<sequence length="187" mass="20268">MALYSLMGSSQIPDDISMEAIAAEAGIQRRTVFRHFATKEDLLSAFWHWLNDRIAVAVAPKHPQDVIEGPQKAFPQFDIHETAIRAALHSRAGREMRRATVSERQKNFKAALTPALSGLPASDAQKVEALAHLLYSASAWEILKDYGGLDGTQAGEAASWALELILSAIRSSDTAADTTIAAKGVSR</sequence>
<keyword evidence="5" id="KW-1185">Reference proteome</keyword>
<dbReference type="SUPFAM" id="SSF46689">
    <property type="entry name" value="Homeodomain-like"/>
    <property type="match status" value="1"/>
</dbReference>
<keyword evidence="1 2" id="KW-0238">DNA-binding</keyword>
<dbReference type="InterPro" id="IPR001647">
    <property type="entry name" value="HTH_TetR"/>
</dbReference>
<dbReference type="PROSITE" id="PS50977">
    <property type="entry name" value="HTH_TETR_2"/>
    <property type="match status" value="1"/>
</dbReference>
<comment type="caution">
    <text evidence="4">The sequence shown here is derived from an EMBL/GenBank/DDBJ whole genome shotgun (WGS) entry which is preliminary data.</text>
</comment>
<proteinExistence type="predicted"/>
<name>A0ABV2H4V3_9HYPH</name>
<dbReference type="Proteomes" id="UP001549031">
    <property type="component" value="Unassembled WGS sequence"/>
</dbReference>
<dbReference type="Pfam" id="PF00440">
    <property type="entry name" value="TetR_N"/>
    <property type="match status" value="1"/>
</dbReference>
<dbReference type="InterPro" id="IPR009057">
    <property type="entry name" value="Homeodomain-like_sf"/>
</dbReference>
<protein>
    <submittedName>
        <fullName evidence="4">AcrR family transcriptional regulator</fullName>
    </submittedName>
</protein>
<dbReference type="RefSeq" id="WP_354532034.1">
    <property type="nucleotide sequence ID" value="NZ_JBEPLJ010000006.1"/>
</dbReference>
<evidence type="ECO:0000256" key="2">
    <source>
        <dbReference type="PROSITE-ProRule" id="PRU00335"/>
    </source>
</evidence>
<feature type="DNA-binding region" description="H-T-H motif" evidence="2">
    <location>
        <begin position="17"/>
        <end position="36"/>
    </location>
</feature>
<accession>A0ABV2H4V3</accession>
<evidence type="ECO:0000256" key="1">
    <source>
        <dbReference type="ARBA" id="ARBA00023125"/>
    </source>
</evidence>
<evidence type="ECO:0000259" key="3">
    <source>
        <dbReference type="PROSITE" id="PS50977"/>
    </source>
</evidence>
<evidence type="ECO:0000313" key="4">
    <source>
        <dbReference type="EMBL" id="MET3585576.1"/>
    </source>
</evidence>
<dbReference type="EMBL" id="JBEPLJ010000006">
    <property type="protein sequence ID" value="MET3585576.1"/>
    <property type="molecule type" value="Genomic_DNA"/>
</dbReference>
<dbReference type="Gene3D" id="1.10.357.10">
    <property type="entry name" value="Tetracycline Repressor, domain 2"/>
    <property type="match status" value="1"/>
</dbReference>
<evidence type="ECO:0000313" key="5">
    <source>
        <dbReference type="Proteomes" id="UP001549031"/>
    </source>
</evidence>
<reference evidence="4 5" key="1">
    <citation type="submission" date="2024-06" db="EMBL/GenBank/DDBJ databases">
        <title>Genomic Encyclopedia of Type Strains, Phase IV (KMG-IV): sequencing the most valuable type-strain genomes for metagenomic binning, comparative biology and taxonomic classification.</title>
        <authorList>
            <person name="Goeker M."/>
        </authorList>
    </citation>
    <scope>NUCLEOTIDE SEQUENCE [LARGE SCALE GENOMIC DNA]</scope>
    <source>
        <strain evidence="4 5">DSM 105042</strain>
    </source>
</reference>